<accession>A0ABY4GQU5</accession>
<gene>
    <name evidence="2" type="ORF">MUN87_07760</name>
</gene>
<evidence type="ECO:0000259" key="1">
    <source>
        <dbReference type="PROSITE" id="PS51186"/>
    </source>
</evidence>
<dbReference type="PANTHER" id="PTHR43415">
    <property type="entry name" value="SPERMIDINE N(1)-ACETYLTRANSFERASE"/>
    <property type="match status" value="1"/>
</dbReference>
<feature type="domain" description="N-acetyltransferase" evidence="1">
    <location>
        <begin position="11"/>
        <end position="178"/>
    </location>
</feature>
<dbReference type="EMBL" id="CP095071">
    <property type="protein sequence ID" value="UOQ86771.1"/>
    <property type="molecule type" value="Genomic_DNA"/>
</dbReference>
<dbReference type="Gene3D" id="3.40.630.30">
    <property type="match status" value="1"/>
</dbReference>
<evidence type="ECO:0000313" key="3">
    <source>
        <dbReference type="Proteomes" id="UP000831537"/>
    </source>
</evidence>
<keyword evidence="3" id="KW-1185">Reference proteome</keyword>
<dbReference type="PROSITE" id="PS51186">
    <property type="entry name" value="GNAT"/>
    <property type="match status" value="1"/>
</dbReference>
<reference evidence="2 3" key="1">
    <citation type="submission" date="2022-04" db="EMBL/GenBank/DDBJ databases">
        <title>Gracilibacillus sp. isolated from saltern.</title>
        <authorList>
            <person name="Won M."/>
            <person name="Lee C.-M."/>
            <person name="Woen H.-Y."/>
            <person name="Kwon S.-W."/>
        </authorList>
    </citation>
    <scope>NUCLEOTIDE SEQUENCE [LARGE SCALE GENOMIC DNA]</scope>
    <source>
        <strain evidence="2 3">SSPM10-3</strain>
    </source>
</reference>
<sequence length="178" mass="20448">MITILTNQPSFLIRTARETDAKELVQVRLQLDGETENMDRQKGEAYLDEAAFTQLIRDDCENARHLFLVAERNGIIAGFSRCEGNELKRMAHKVEFGVGILREYWGFGIGRQLLEQSIQWAGDHADIKKMQLSVLHTNDRAIALYKKLGFEVEGVLKKDKLLSDGKYYDTILMGKWLR</sequence>
<organism evidence="2 3">
    <name type="scientific">Gracilibacillus salinarum</name>
    <dbReference type="NCBI Taxonomy" id="2932255"/>
    <lineage>
        <taxon>Bacteria</taxon>
        <taxon>Bacillati</taxon>
        <taxon>Bacillota</taxon>
        <taxon>Bacilli</taxon>
        <taxon>Bacillales</taxon>
        <taxon>Bacillaceae</taxon>
        <taxon>Gracilibacillus</taxon>
    </lineage>
</organism>
<name>A0ABY4GQU5_9BACI</name>
<dbReference type="CDD" id="cd04301">
    <property type="entry name" value="NAT_SF"/>
    <property type="match status" value="1"/>
</dbReference>
<dbReference type="InterPro" id="IPR016181">
    <property type="entry name" value="Acyl_CoA_acyltransferase"/>
</dbReference>
<dbReference type="Pfam" id="PF00583">
    <property type="entry name" value="Acetyltransf_1"/>
    <property type="match status" value="1"/>
</dbReference>
<protein>
    <submittedName>
        <fullName evidence="2">GNAT family N-acetyltransferase</fullName>
    </submittedName>
</protein>
<evidence type="ECO:0000313" key="2">
    <source>
        <dbReference type="EMBL" id="UOQ86771.1"/>
    </source>
</evidence>
<dbReference type="InterPro" id="IPR000182">
    <property type="entry name" value="GNAT_dom"/>
</dbReference>
<dbReference type="SUPFAM" id="SSF55729">
    <property type="entry name" value="Acyl-CoA N-acyltransferases (Nat)"/>
    <property type="match status" value="1"/>
</dbReference>
<proteinExistence type="predicted"/>
<dbReference type="RefSeq" id="WP_244747138.1">
    <property type="nucleotide sequence ID" value="NZ_CP095071.1"/>
</dbReference>
<dbReference type="Proteomes" id="UP000831537">
    <property type="component" value="Chromosome"/>
</dbReference>
<dbReference type="PANTHER" id="PTHR43415:SF3">
    <property type="entry name" value="GNAT-FAMILY ACETYLTRANSFERASE"/>
    <property type="match status" value="1"/>
</dbReference>